<organism evidence="1">
    <name type="scientific">viral metagenome</name>
    <dbReference type="NCBI Taxonomy" id="1070528"/>
    <lineage>
        <taxon>unclassified sequences</taxon>
        <taxon>metagenomes</taxon>
        <taxon>organismal metagenomes</taxon>
    </lineage>
</organism>
<sequence length="452" mass="51039">MSARLNMNEIPIIPWKGKTFTQITSRIIKNNTKVSSTIATNILFNPMPLKIYRKEIVTGDVSNCYQRTSVKIDDINRPNGTIVNTSKNNPKDLVMTLDYNLVNNNTEAFGKCLDPNECVATNARRRVRSSGIIKRQFDITKNNDTYYTSTNQYLVSRNRKFDQNQYNYVRIGDSKVTPGDALSVSNIYSANGINHCQRYYIQNDVSFQYQWVDTLNYTVTVPHGYYQVEDLNHQLKLTMDSNYHYLLDATTQSHIYLLNIAYNTFLNVIELQVTATGGSIYAAMQNNISMPKDAYGAFVNSWTMPTYAVVPGFIILNNAIQQAIGFNAGNYPNTRITAPTNTQTNPIDQVFTSIVKPGIQPLYIPIFYKPNNPQFAQQGGVSSSSLILRKRYNTITCNTQLFRGAYGVNIDNAVAYGVGESGYTKKDKIGYPNTTYPKIPKYGPQICTFSKK</sequence>
<proteinExistence type="predicted"/>
<dbReference type="AlphaFoldDB" id="A0A6C0DSH6"/>
<name>A0A6C0DSH6_9ZZZZ</name>
<evidence type="ECO:0000313" key="1">
    <source>
        <dbReference type="EMBL" id="QHT19123.1"/>
    </source>
</evidence>
<reference evidence="1" key="1">
    <citation type="journal article" date="2020" name="Nature">
        <title>Giant virus diversity and host interactions through global metagenomics.</title>
        <authorList>
            <person name="Schulz F."/>
            <person name="Roux S."/>
            <person name="Paez-Espino D."/>
            <person name="Jungbluth S."/>
            <person name="Walsh D.A."/>
            <person name="Denef V.J."/>
            <person name="McMahon K.D."/>
            <person name="Konstantinidis K.T."/>
            <person name="Eloe-Fadrosh E.A."/>
            <person name="Kyrpides N.C."/>
            <person name="Woyke T."/>
        </authorList>
    </citation>
    <scope>NUCLEOTIDE SEQUENCE</scope>
    <source>
        <strain evidence="1">GVMAG-M-3300023174-49</strain>
    </source>
</reference>
<dbReference type="EMBL" id="MN739662">
    <property type="protein sequence ID" value="QHT19123.1"/>
    <property type="molecule type" value="Genomic_DNA"/>
</dbReference>
<accession>A0A6C0DSH6</accession>
<protein>
    <submittedName>
        <fullName evidence="1">Uncharacterized protein</fullName>
    </submittedName>
</protein>